<evidence type="ECO:0000256" key="1">
    <source>
        <dbReference type="SAM" id="Phobius"/>
    </source>
</evidence>
<keyword evidence="1" id="KW-0812">Transmembrane</keyword>
<proteinExistence type="predicted"/>
<dbReference type="InterPro" id="IPR051922">
    <property type="entry name" value="Bact_Sporulation_Assoc"/>
</dbReference>
<keyword evidence="1" id="KW-0472">Membrane</keyword>
<reference evidence="3" key="1">
    <citation type="submission" date="2024-07" db="EMBL/GenBank/DDBJ databases">
        <title>Halotolerant mesophilic bacterium Ornithinibacillus sp. 4-3, sp. nov., isolated from soil.</title>
        <authorList>
            <person name="Sidarenka A.V."/>
            <person name="Guliayeva D.E."/>
            <person name="Leanovich S.I."/>
            <person name="Hileuskaya K.S."/>
            <person name="Akhremchuk A.E."/>
            <person name="Sikolenko M.A."/>
            <person name="Valentovich L.N."/>
        </authorList>
    </citation>
    <scope>NUCLEOTIDE SEQUENCE</scope>
    <source>
        <strain evidence="3">4-3</strain>
    </source>
</reference>
<keyword evidence="1" id="KW-1133">Transmembrane helix</keyword>
<dbReference type="PANTHER" id="PTHR30032">
    <property type="entry name" value="N-ACETYLMURAMOYL-L-ALANINE AMIDASE-RELATED"/>
    <property type="match status" value="1"/>
</dbReference>
<dbReference type="GO" id="GO:0030435">
    <property type="term" value="P:sporulation resulting in formation of a cellular spore"/>
    <property type="evidence" value="ECO:0007669"/>
    <property type="project" value="InterPro"/>
</dbReference>
<dbReference type="NCBIfam" id="TIGR02870">
    <property type="entry name" value="spore_II_D"/>
    <property type="match status" value="1"/>
</dbReference>
<protein>
    <submittedName>
        <fullName evidence="3">Stage II sporulation protein D</fullName>
    </submittedName>
</protein>
<feature type="transmembrane region" description="Helical" evidence="1">
    <location>
        <begin position="27"/>
        <end position="51"/>
    </location>
</feature>
<gene>
    <name evidence="3" type="primary">spoIID</name>
    <name evidence="3" type="ORF">AB4Y30_16810</name>
</gene>
<sequence length="356" mass="40638">MNTKPRKIIKKNQLPFRKKVSSKSKKTFILFIIGIIAIVLIIPTSIVLPFIKKDTLPSESNASPSNEKAEEMNSDYMVAVKRASTDTVENLPLETYVVGVVASEMPIEFEMEALKAQAVAARTYVVNHLLHESKDKTITDTVQHQVYKNDEELRQLWGKDYEDKMNRLMEAVQATQGQVILHGETPITPAFFSTSNGFTENSEDYWGSELPYLRSVESPWDKNSPKFLDQKTFSLTEIEDHLQITLPREEAVAVDITRTDSERVKELTLQDHTFSGREIREKLGLRSNDFSIKQRNDHLIFTTKGYGHGIGMSQYGANELAKQGKTYEDIIHYYYKDVQMKPVNHFAPTLVRASEN</sequence>
<dbReference type="AlphaFoldDB" id="A0AB39HRL9"/>
<dbReference type="InterPro" id="IPR013486">
    <property type="entry name" value="SpoIID/LytB"/>
</dbReference>
<evidence type="ECO:0000313" key="3">
    <source>
        <dbReference type="EMBL" id="XDK32646.1"/>
    </source>
</evidence>
<name>A0AB39HRL9_9BACI</name>
<dbReference type="GO" id="GO:0030288">
    <property type="term" value="C:outer membrane-bounded periplasmic space"/>
    <property type="evidence" value="ECO:0007669"/>
    <property type="project" value="TreeGrafter"/>
</dbReference>
<organism evidence="3">
    <name type="scientific">Ornithinibacillus sp. 4-3</name>
    <dbReference type="NCBI Taxonomy" id="3231488"/>
    <lineage>
        <taxon>Bacteria</taxon>
        <taxon>Bacillati</taxon>
        <taxon>Bacillota</taxon>
        <taxon>Bacilli</taxon>
        <taxon>Bacillales</taxon>
        <taxon>Bacillaceae</taxon>
        <taxon>Ornithinibacillus</taxon>
    </lineage>
</organism>
<accession>A0AB39HRL9</accession>
<dbReference type="InterPro" id="IPR014225">
    <property type="entry name" value="Spore_II_D_firmicutes"/>
</dbReference>
<dbReference type="RefSeq" id="WP_368653334.1">
    <property type="nucleotide sequence ID" value="NZ_CP162599.1"/>
</dbReference>
<dbReference type="NCBIfam" id="TIGR02669">
    <property type="entry name" value="SpoIID_LytB"/>
    <property type="match status" value="1"/>
</dbReference>
<dbReference type="Pfam" id="PF08486">
    <property type="entry name" value="SpoIID"/>
    <property type="match status" value="1"/>
</dbReference>
<feature type="domain" description="Sporulation stage II protein D amidase enhancer LytB N-terminal" evidence="2">
    <location>
        <begin position="83"/>
        <end position="182"/>
    </location>
</feature>
<dbReference type="EMBL" id="CP162599">
    <property type="protein sequence ID" value="XDK32646.1"/>
    <property type="molecule type" value="Genomic_DNA"/>
</dbReference>
<dbReference type="InterPro" id="IPR013693">
    <property type="entry name" value="SpoIID/LytB_N"/>
</dbReference>
<dbReference type="PANTHER" id="PTHR30032:SF4">
    <property type="entry name" value="AMIDASE ENHANCER"/>
    <property type="match status" value="1"/>
</dbReference>
<evidence type="ECO:0000259" key="2">
    <source>
        <dbReference type="Pfam" id="PF08486"/>
    </source>
</evidence>